<dbReference type="InterPro" id="IPR045865">
    <property type="entry name" value="ACT-like_dom_sf"/>
</dbReference>
<dbReference type="OrthoDB" id="2019824at2759"/>
<evidence type="ECO:0000256" key="2">
    <source>
        <dbReference type="RuleBase" id="RU369043"/>
    </source>
</evidence>
<dbReference type="InterPro" id="IPR002912">
    <property type="entry name" value="ACT_dom"/>
</dbReference>
<feature type="domain" description="ACT" evidence="3">
    <location>
        <begin position="111"/>
        <end position="194"/>
    </location>
</feature>
<dbReference type="Pfam" id="PF24914">
    <property type="entry name" value="ACR10_N"/>
    <property type="match status" value="1"/>
</dbReference>
<dbReference type="Pfam" id="PF24926">
    <property type="entry name" value="ACT_ACR9_C"/>
    <property type="match status" value="1"/>
</dbReference>
<evidence type="ECO:0000313" key="5">
    <source>
        <dbReference type="RefSeq" id="XP_011077308.1"/>
    </source>
</evidence>
<dbReference type="GO" id="GO:0016597">
    <property type="term" value="F:amino acid binding"/>
    <property type="evidence" value="ECO:0007669"/>
    <property type="project" value="UniProtKB-UniRule"/>
</dbReference>
<evidence type="ECO:0000313" key="4">
    <source>
        <dbReference type="Proteomes" id="UP000504604"/>
    </source>
</evidence>
<sequence>MGLLYDDAVIIRQSEKEDEPSVITVNCPDKTGLGCDLCRIILFFGLTVAGTDVSTDGKWCYIVFWVVGRPSTRWGLLKKRLMGACPSFWLACGMSSYWAELQPSKPPDVFLLKFCCNDRRGLLHDVTEVLCELELTIKTVKVSTTPEGKVMDLFYITDTREIMHTKRRKEDVYDHLKAVLGDDTSSCEIEIAGPDISASSQEPSFLSDAIIEDMFNIEMLEKHQDHSLAFKRPSITFDNLLSPSHTLIQIVCQDHKGLLYDIMRTLKDYNIQISYVRFTTKGKTECELDLFIMQADSKKIADLRKQNSLRCRLEMELSHPVRVALISRTHDTELVVANPIESSGEGRPLVFYDITLALKMLNKPIFSAEIGRHVIDDHEWEVYRVLLDEGDGNSVSKKEIEETVWKMLMSWG</sequence>
<proteinExistence type="predicted"/>
<gene>
    <name evidence="5" type="primary">LOC105161352</name>
</gene>
<dbReference type="InParanoid" id="A0A6I9T2W3"/>
<organism evidence="4 5">
    <name type="scientific">Sesamum indicum</name>
    <name type="common">Oriental sesame</name>
    <name type="synonym">Sesamum orientale</name>
    <dbReference type="NCBI Taxonomy" id="4182"/>
    <lineage>
        <taxon>Eukaryota</taxon>
        <taxon>Viridiplantae</taxon>
        <taxon>Streptophyta</taxon>
        <taxon>Embryophyta</taxon>
        <taxon>Tracheophyta</taxon>
        <taxon>Spermatophyta</taxon>
        <taxon>Magnoliopsida</taxon>
        <taxon>eudicotyledons</taxon>
        <taxon>Gunneridae</taxon>
        <taxon>Pentapetalae</taxon>
        <taxon>asterids</taxon>
        <taxon>lamiids</taxon>
        <taxon>Lamiales</taxon>
        <taxon>Pedaliaceae</taxon>
        <taxon>Sesamum</taxon>
    </lineage>
</organism>
<dbReference type="PROSITE" id="PS51671">
    <property type="entry name" value="ACT"/>
    <property type="match status" value="2"/>
</dbReference>
<comment type="function">
    <text evidence="2">Binds amino acids.</text>
</comment>
<dbReference type="FunCoup" id="A0A6I9T2W3">
    <property type="interactions" value="1652"/>
</dbReference>
<dbReference type="Gramene" id="SIN_1005457.t">
    <property type="protein sequence ID" value="SIN_1005457.t"/>
    <property type="gene ID" value="SIN_1005457"/>
</dbReference>
<dbReference type="SUPFAM" id="SSF55021">
    <property type="entry name" value="ACT-like"/>
    <property type="match status" value="3"/>
</dbReference>
<evidence type="ECO:0000259" key="3">
    <source>
        <dbReference type="PROSITE" id="PS51671"/>
    </source>
</evidence>
<dbReference type="InterPro" id="IPR040217">
    <property type="entry name" value="ACR1-12"/>
</dbReference>
<reference evidence="5" key="1">
    <citation type="submission" date="2025-08" db="UniProtKB">
        <authorList>
            <consortium name="RefSeq"/>
        </authorList>
    </citation>
    <scope>IDENTIFICATION</scope>
</reference>
<dbReference type="InterPro" id="IPR056805">
    <property type="entry name" value="ACT_ACR9/10_C"/>
</dbReference>
<name>A0A6I9T2W3_SESIN</name>
<evidence type="ECO:0000256" key="1">
    <source>
        <dbReference type="ARBA" id="ARBA00022737"/>
    </source>
</evidence>
<dbReference type="Gene3D" id="3.30.70.260">
    <property type="match status" value="1"/>
</dbReference>
<dbReference type="PANTHER" id="PTHR31096:SF23">
    <property type="entry name" value="ACT DOMAIN-CONTAINING PROTEIN ACR10"/>
    <property type="match status" value="1"/>
</dbReference>
<dbReference type="AlphaFoldDB" id="A0A6I9T2W3"/>
<keyword evidence="4" id="KW-1185">Reference proteome</keyword>
<feature type="domain" description="ACT" evidence="3">
    <location>
        <begin position="247"/>
        <end position="324"/>
    </location>
</feature>
<keyword evidence="1 2" id="KW-0677">Repeat</keyword>
<dbReference type="Pfam" id="PF24931">
    <property type="entry name" value="ACT_ACR9_3rd"/>
    <property type="match status" value="1"/>
</dbReference>
<dbReference type="Proteomes" id="UP000504604">
    <property type="component" value="Linkage group LG5"/>
</dbReference>
<accession>A0A6I9T2W3</accession>
<dbReference type="RefSeq" id="XP_011077308.1">
    <property type="nucleotide sequence ID" value="XM_011079006.2"/>
</dbReference>
<dbReference type="KEGG" id="sind:105161352"/>
<protein>
    <recommendedName>
        <fullName evidence="2">ACT domain-containing protein ACR</fullName>
    </recommendedName>
    <alternativeName>
        <fullName evidence="2">Protein ACT DOMAIN REPEATS</fullName>
    </alternativeName>
</protein>
<dbReference type="GeneID" id="105161352"/>
<dbReference type="InterPro" id="IPR056816">
    <property type="entry name" value="ACR2/9/10_N"/>
</dbReference>
<dbReference type="PANTHER" id="PTHR31096">
    <property type="entry name" value="ACT DOMAIN-CONTAINING PROTEIN ACR4-RELATED"/>
    <property type="match status" value="1"/>
</dbReference>